<dbReference type="SUPFAM" id="SSF53850">
    <property type="entry name" value="Periplasmic binding protein-like II"/>
    <property type="match status" value="1"/>
</dbReference>
<evidence type="ECO:0000256" key="8">
    <source>
        <dbReference type="ARBA" id="ARBA00022729"/>
    </source>
</evidence>
<keyword evidence="7 12" id="KW-0592">Phosphate transport</keyword>
<evidence type="ECO:0000256" key="10">
    <source>
        <dbReference type="ARBA" id="ARBA00023139"/>
    </source>
</evidence>
<keyword evidence="8" id="KW-0732">Signal</keyword>
<evidence type="ECO:0000256" key="11">
    <source>
        <dbReference type="ARBA" id="ARBA00023288"/>
    </source>
</evidence>
<comment type="subunit">
    <text evidence="4 12">The complex is composed of two ATP-binding proteins (PstB), two transmembrane proteins (PstC and PstA) and a solute-binding protein (PstS).</text>
</comment>
<dbReference type="PROSITE" id="PS51257">
    <property type="entry name" value="PROKAR_LIPOPROTEIN"/>
    <property type="match status" value="1"/>
</dbReference>
<gene>
    <name evidence="15" type="ORF">ACFSOY_08955</name>
</gene>
<evidence type="ECO:0000256" key="9">
    <source>
        <dbReference type="ARBA" id="ARBA00023136"/>
    </source>
</evidence>
<dbReference type="Pfam" id="PF12849">
    <property type="entry name" value="PBP_like_2"/>
    <property type="match status" value="1"/>
</dbReference>
<dbReference type="InterPro" id="IPR050811">
    <property type="entry name" value="Phosphate_ABC_transporter"/>
</dbReference>
<protein>
    <recommendedName>
        <fullName evidence="12">Phosphate-binding protein</fullName>
    </recommendedName>
</protein>
<feature type="region of interest" description="Disordered" evidence="13">
    <location>
        <begin position="29"/>
        <end position="48"/>
    </location>
</feature>
<evidence type="ECO:0000256" key="12">
    <source>
        <dbReference type="RuleBase" id="RU367119"/>
    </source>
</evidence>
<evidence type="ECO:0000256" key="13">
    <source>
        <dbReference type="SAM" id="MobiDB-lite"/>
    </source>
</evidence>
<dbReference type="PANTHER" id="PTHR30570">
    <property type="entry name" value="PERIPLASMIC PHOSPHATE BINDING COMPONENT OF PHOSPHATE ABC TRANSPORTER"/>
    <property type="match status" value="1"/>
</dbReference>
<comment type="subcellular location">
    <subcellularLocation>
        <location evidence="2 12">Cell membrane</location>
        <topology evidence="2 12">Lipid-anchor</topology>
    </subcellularLocation>
</comment>
<comment type="function">
    <text evidence="1">Part of the ABC transporter complex PstSACB involved in phosphate import.</text>
</comment>
<keyword evidence="5 12" id="KW-0813">Transport</keyword>
<evidence type="ECO:0000256" key="7">
    <source>
        <dbReference type="ARBA" id="ARBA00022592"/>
    </source>
</evidence>
<dbReference type="Gene3D" id="3.40.190.10">
    <property type="entry name" value="Periplasmic binding protein-like II"/>
    <property type="match status" value="2"/>
</dbReference>
<dbReference type="InterPro" id="IPR011862">
    <property type="entry name" value="Phos-bd"/>
</dbReference>
<accession>A0ABW4ZVU0</accession>
<keyword evidence="10 12" id="KW-0564">Palmitate</keyword>
<comment type="caution">
    <text evidence="15">The sequence shown here is derived from an EMBL/GenBank/DDBJ whole genome shotgun (WGS) entry which is preliminary data.</text>
</comment>
<organism evidence="15 16">
    <name type="scientific">Tumebacillus lipolyticus</name>
    <dbReference type="NCBI Taxonomy" id="1280370"/>
    <lineage>
        <taxon>Bacteria</taxon>
        <taxon>Bacillati</taxon>
        <taxon>Bacillota</taxon>
        <taxon>Bacilli</taxon>
        <taxon>Bacillales</taxon>
        <taxon>Alicyclobacillaceae</taxon>
        <taxon>Tumebacillus</taxon>
    </lineage>
</organism>
<dbReference type="PANTHER" id="PTHR30570:SF4">
    <property type="entry name" value="PHOSPHATE-BINDING PROTEIN PSTS 1"/>
    <property type="match status" value="1"/>
</dbReference>
<dbReference type="CDD" id="cd13653">
    <property type="entry name" value="PBP2_phosphate_like_1"/>
    <property type="match status" value="1"/>
</dbReference>
<feature type="domain" description="PBP" evidence="14">
    <location>
        <begin position="45"/>
        <end position="276"/>
    </location>
</feature>
<evidence type="ECO:0000259" key="14">
    <source>
        <dbReference type="Pfam" id="PF12849"/>
    </source>
</evidence>
<dbReference type="NCBIfam" id="TIGR02136">
    <property type="entry name" value="ptsS_2"/>
    <property type="match status" value="1"/>
</dbReference>
<keyword evidence="9" id="KW-0472">Membrane</keyword>
<sequence length="295" mass="31530">MFATVSKKALTLGLIATMTAGLMVGCGQKEESKNNNGSTDTPKQEELSGKITASGSSALLPLVKHAAAQFQDKHSGVTIDVAAGGSGTGLKQVAEGAVDIGNSDVEAGKEYEGKGLVDHQVAIAPFVLVTNKDVTVEDITSEQAGKILTGEISNWKEVGGKDQKITIIGRAESSGSRKYIKSALLPKDKDFAKDAVVQDSTGALKTSVEQTSGSIGYMDAPYADDKIKLLKLDGVEYSPENIFSGKWKLYSVEHMYTKGEPNKVSKAFLDYIMSEEFQTKEVEGLKFIPINKLKK</sequence>
<proteinExistence type="inferred from homology"/>
<dbReference type="InterPro" id="IPR024370">
    <property type="entry name" value="PBP_domain"/>
</dbReference>
<evidence type="ECO:0000256" key="3">
    <source>
        <dbReference type="ARBA" id="ARBA00008725"/>
    </source>
</evidence>
<keyword evidence="16" id="KW-1185">Reference proteome</keyword>
<evidence type="ECO:0000313" key="16">
    <source>
        <dbReference type="Proteomes" id="UP001597343"/>
    </source>
</evidence>
<evidence type="ECO:0000256" key="1">
    <source>
        <dbReference type="ARBA" id="ARBA00002841"/>
    </source>
</evidence>
<comment type="function">
    <text evidence="12">Involved in the system for phosphate transport across the cytoplasmic membrane.</text>
</comment>
<dbReference type="Proteomes" id="UP001597343">
    <property type="component" value="Unassembled WGS sequence"/>
</dbReference>
<evidence type="ECO:0000313" key="15">
    <source>
        <dbReference type="EMBL" id="MFD2170123.1"/>
    </source>
</evidence>
<keyword evidence="11 12" id="KW-0449">Lipoprotein</keyword>
<name>A0ABW4ZVU0_9BACL</name>
<evidence type="ECO:0000256" key="4">
    <source>
        <dbReference type="ARBA" id="ARBA00011529"/>
    </source>
</evidence>
<dbReference type="RefSeq" id="WP_386045802.1">
    <property type="nucleotide sequence ID" value="NZ_JBHUIO010000005.1"/>
</dbReference>
<evidence type="ECO:0000256" key="5">
    <source>
        <dbReference type="ARBA" id="ARBA00022448"/>
    </source>
</evidence>
<dbReference type="EMBL" id="JBHUIO010000005">
    <property type="protein sequence ID" value="MFD2170123.1"/>
    <property type="molecule type" value="Genomic_DNA"/>
</dbReference>
<keyword evidence="6 12" id="KW-1003">Cell membrane</keyword>
<evidence type="ECO:0000256" key="6">
    <source>
        <dbReference type="ARBA" id="ARBA00022475"/>
    </source>
</evidence>
<reference evidence="16" key="1">
    <citation type="journal article" date="2019" name="Int. J. Syst. Evol. Microbiol.">
        <title>The Global Catalogue of Microorganisms (GCM) 10K type strain sequencing project: providing services to taxonomists for standard genome sequencing and annotation.</title>
        <authorList>
            <consortium name="The Broad Institute Genomics Platform"/>
            <consortium name="The Broad Institute Genome Sequencing Center for Infectious Disease"/>
            <person name="Wu L."/>
            <person name="Ma J."/>
        </authorList>
    </citation>
    <scope>NUCLEOTIDE SEQUENCE [LARGE SCALE GENOMIC DNA]</scope>
    <source>
        <strain evidence="16">CGMCC 1.13574</strain>
    </source>
</reference>
<comment type="similarity">
    <text evidence="3 12">Belongs to the PstS family.</text>
</comment>
<evidence type="ECO:0000256" key="2">
    <source>
        <dbReference type="ARBA" id="ARBA00004193"/>
    </source>
</evidence>